<evidence type="ECO:0000313" key="2">
    <source>
        <dbReference type="EMBL" id="VFK52081.1"/>
    </source>
</evidence>
<protein>
    <submittedName>
        <fullName evidence="1">Uncharacterized protein</fullName>
    </submittedName>
</protein>
<name>A0A450ZAT9_9GAMM</name>
<dbReference type="AlphaFoldDB" id="A0A450ZAT9"/>
<evidence type="ECO:0000313" key="1">
    <source>
        <dbReference type="EMBL" id="VFK50920.1"/>
    </source>
</evidence>
<proteinExistence type="predicted"/>
<dbReference type="EMBL" id="CAADFV010000007">
    <property type="protein sequence ID" value="VFK52081.1"/>
    <property type="molecule type" value="Genomic_DNA"/>
</dbReference>
<gene>
    <name evidence="1" type="ORF">BECKTUN1418D_GA0071000_100324</name>
    <name evidence="2" type="ORF">BECKTUN1418E_GA0071001_100718</name>
    <name evidence="3" type="ORF">BECKTUN1418F_GA0071002_100517</name>
</gene>
<reference evidence="1" key="1">
    <citation type="submission" date="2019-02" db="EMBL/GenBank/DDBJ databases">
        <authorList>
            <person name="Gruber-Vodicka R. H."/>
            <person name="Seah K. B. B."/>
        </authorList>
    </citation>
    <scope>NUCLEOTIDE SEQUENCE</scope>
    <source>
        <strain evidence="1">BECK_BY1</strain>
        <strain evidence="2">BECK_BY2</strain>
        <strain evidence="3">BECK_BY3</strain>
    </source>
</reference>
<organism evidence="1">
    <name type="scientific">Candidatus Kentrum sp. TUN</name>
    <dbReference type="NCBI Taxonomy" id="2126343"/>
    <lineage>
        <taxon>Bacteria</taxon>
        <taxon>Pseudomonadati</taxon>
        <taxon>Pseudomonadota</taxon>
        <taxon>Gammaproteobacteria</taxon>
        <taxon>Candidatus Kentrum</taxon>
    </lineage>
</organism>
<dbReference type="EMBL" id="CAADFY010000005">
    <property type="protein sequence ID" value="VFK52132.1"/>
    <property type="molecule type" value="Genomic_DNA"/>
</dbReference>
<dbReference type="EMBL" id="CAADFX010000003">
    <property type="protein sequence ID" value="VFK50920.1"/>
    <property type="molecule type" value="Genomic_DNA"/>
</dbReference>
<evidence type="ECO:0000313" key="3">
    <source>
        <dbReference type="EMBL" id="VFK52132.1"/>
    </source>
</evidence>
<accession>A0A450ZAT9</accession>
<sequence>MKNTSHIKFTIAFTDPDFDFEDRDKEVQNLLHRAKDLEVIKAGRVPDPNPPEGAKAMGGFLAGVFAMEVLGIHLKEILDYLRDTLSNKAIELEVEADGRKLKVKAADQAQLEIAIQAAEKFIKSKPMES</sequence>